<organism evidence="10 11">
    <name type="scientific">Seminavis robusta</name>
    <dbReference type="NCBI Taxonomy" id="568900"/>
    <lineage>
        <taxon>Eukaryota</taxon>
        <taxon>Sar</taxon>
        <taxon>Stramenopiles</taxon>
        <taxon>Ochrophyta</taxon>
        <taxon>Bacillariophyta</taxon>
        <taxon>Bacillariophyceae</taxon>
        <taxon>Bacillariophycidae</taxon>
        <taxon>Naviculales</taxon>
        <taxon>Naviculaceae</taxon>
        <taxon>Seminavis</taxon>
    </lineage>
</organism>
<dbReference type="GO" id="GO:0005737">
    <property type="term" value="C:cytoplasm"/>
    <property type="evidence" value="ECO:0007669"/>
    <property type="project" value="UniProtKB-SubCell"/>
</dbReference>
<keyword evidence="4" id="KW-0963">Cytoplasm</keyword>
<sequence>MTRKALSRVASISLATTTVLLWLVYDTHAANPDSNNSSNRLNHSKSSRAAFVPVNPKEGPKVNTDSSKLFYADSPDEPERTNKDDNDNNNNMRAWNCHGRNQRDLVDRMMQAKIVRTDSVQEVLNRVDRQHYAPNNAQQQSSPYMDSPQPIGLGQTISAPHMHAHVLEEIYPYLKASKTDSVKILDVGCGSGYLTAALGRWVAPQEQQGSILDSTKTGHVYGIDIYPHLVDMTTRNMQKADQDLLDQDIVSVQVSDGWKGLPEASPFDAIHVGAAAAEFPRALLQQLKVGGVLIIPVGPEGGVQNLYRVERLGDGFTQDDFRITELLGVRYVPLVQQPPPRAD</sequence>
<keyword evidence="9" id="KW-0732">Signal</keyword>
<feature type="compositionally biased region" description="Polar residues" evidence="8">
    <location>
        <begin position="32"/>
        <end position="41"/>
    </location>
</feature>
<dbReference type="Pfam" id="PF01135">
    <property type="entry name" value="PCMT"/>
    <property type="match status" value="1"/>
</dbReference>
<dbReference type="OrthoDB" id="73890at2759"/>
<dbReference type="CDD" id="cd02440">
    <property type="entry name" value="AdoMet_MTases"/>
    <property type="match status" value="1"/>
</dbReference>
<dbReference type="EMBL" id="CAICTM010000670">
    <property type="protein sequence ID" value="CAB9514732.1"/>
    <property type="molecule type" value="Genomic_DNA"/>
</dbReference>
<comment type="similarity">
    <text evidence="2">Belongs to the methyltransferase superfamily. L-isoaspartyl/D-aspartyl protein methyltransferase family.</text>
</comment>
<evidence type="ECO:0000313" key="10">
    <source>
        <dbReference type="EMBL" id="CAB9514732.1"/>
    </source>
</evidence>
<evidence type="ECO:0000256" key="5">
    <source>
        <dbReference type="ARBA" id="ARBA00022603"/>
    </source>
</evidence>
<dbReference type="SUPFAM" id="SSF53335">
    <property type="entry name" value="S-adenosyl-L-methionine-dependent methyltransferases"/>
    <property type="match status" value="1"/>
</dbReference>
<dbReference type="PROSITE" id="PS01279">
    <property type="entry name" value="PCMT"/>
    <property type="match status" value="1"/>
</dbReference>
<dbReference type="GO" id="GO:0032259">
    <property type="term" value="P:methylation"/>
    <property type="evidence" value="ECO:0007669"/>
    <property type="project" value="UniProtKB-KW"/>
</dbReference>
<evidence type="ECO:0000256" key="6">
    <source>
        <dbReference type="ARBA" id="ARBA00022679"/>
    </source>
</evidence>
<feature type="compositionally biased region" description="Basic and acidic residues" evidence="8">
    <location>
        <begin position="77"/>
        <end position="86"/>
    </location>
</feature>
<accession>A0A9N8E4W1</accession>
<dbReference type="PANTHER" id="PTHR11579">
    <property type="entry name" value="PROTEIN-L-ISOASPARTATE O-METHYLTRANSFERASE"/>
    <property type="match status" value="1"/>
</dbReference>
<keyword evidence="7" id="KW-0949">S-adenosyl-L-methionine</keyword>
<evidence type="ECO:0000256" key="1">
    <source>
        <dbReference type="ARBA" id="ARBA00004496"/>
    </source>
</evidence>
<dbReference type="GO" id="GO:0004719">
    <property type="term" value="F:protein-L-isoaspartate (D-aspartate) O-methyltransferase activity"/>
    <property type="evidence" value="ECO:0007669"/>
    <property type="project" value="UniProtKB-EC"/>
</dbReference>
<evidence type="ECO:0000256" key="7">
    <source>
        <dbReference type="ARBA" id="ARBA00022691"/>
    </source>
</evidence>
<evidence type="ECO:0000256" key="3">
    <source>
        <dbReference type="ARBA" id="ARBA00011890"/>
    </source>
</evidence>
<dbReference type="PANTHER" id="PTHR11579:SF0">
    <property type="entry name" value="PROTEIN-L-ISOASPARTATE(D-ASPARTATE) O-METHYLTRANSFERASE"/>
    <property type="match status" value="1"/>
</dbReference>
<dbReference type="AlphaFoldDB" id="A0A9N8E4W1"/>
<keyword evidence="6" id="KW-0808">Transferase</keyword>
<dbReference type="InterPro" id="IPR000682">
    <property type="entry name" value="PCMT"/>
</dbReference>
<evidence type="ECO:0000256" key="9">
    <source>
        <dbReference type="SAM" id="SignalP"/>
    </source>
</evidence>
<evidence type="ECO:0000256" key="2">
    <source>
        <dbReference type="ARBA" id="ARBA00005369"/>
    </source>
</evidence>
<dbReference type="InterPro" id="IPR029063">
    <property type="entry name" value="SAM-dependent_MTases_sf"/>
</dbReference>
<name>A0A9N8E4W1_9STRA</name>
<feature type="signal peptide" evidence="9">
    <location>
        <begin position="1"/>
        <end position="29"/>
    </location>
</feature>
<proteinExistence type="inferred from homology"/>
<dbReference type="EC" id="2.1.1.77" evidence="3"/>
<comment type="caution">
    <text evidence="10">The sequence shown here is derived from an EMBL/GenBank/DDBJ whole genome shotgun (WGS) entry which is preliminary data.</text>
</comment>
<evidence type="ECO:0000256" key="8">
    <source>
        <dbReference type="SAM" id="MobiDB-lite"/>
    </source>
</evidence>
<keyword evidence="11" id="KW-1185">Reference proteome</keyword>
<feature type="region of interest" description="Disordered" evidence="8">
    <location>
        <begin position="31"/>
        <end position="96"/>
    </location>
</feature>
<keyword evidence="5" id="KW-0489">Methyltransferase</keyword>
<evidence type="ECO:0000313" key="11">
    <source>
        <dbReference type="Proteomes" id="UP001153069"/>
    </source>
</evidence>
<reference evidence="10" key="1">
    <citation type="submission" date="2020-06" db="EMBL/GenBank/DDBJ databases">
        <authorList>
            <consortium name="Plant Systems Biology data submission"/>
        </authorList>
    </citation>
    <scope>NUCLEOTIDE SEQUENCE</scope>
    <source>
        <strain evidence="10">D6</strain>
    </source>
</reference>
<dbReference type="Proteomes" id="UP001153069">
    <property type="component" value="Unassembled WGS sequence"/>
</dbReference>
<evidence type="ECO:0000256" key="4">
    <source>
        <dbReference type="ARBA" id="ARBA00022490"/>
    </source>
</evidence>
<dbReference type="Gene3D" id="3.40.50.150">
    <property type="entry name" value="Vaccinia Virus protein VP39"/>
    <property type="match status" value="1"/>
</dbReference>
<gene>
    <name evidence="10" type="ORF">SEMRO_671_G184840.1</name>
</gene>
<feature type="chain" id="PRO_5040163919" description="protein-L-isoaspartate(D-aspartate) O-methyltransferase" evidence="9">
    <location>
        <begin position="30"/>
        <end position="343"/>
    </location>
</feature>
<comment type="subcellular location">
    <subcellularLocation>
        <location evidence="1">Cytoplasm</location>
    </subcellularLocation>
</comment>
<protein>
    <recommendedName>
        <fullName evidence="3">protein-L-isoaspartate(D-aspartate) O-methyltransferase</fullName>
        <ecNumber evidence="3">2.1.1.77</ecNumber>
    </recommendedName>
</protein>